<evidence type="ECO:0000256" key="1">
    <source>
        <dbReference type="ARBA" id="ARBA00005854"/>
    </source>
</evidence>
<dbReference type="OrthoDB" id="9777288at2"/>
<evidence type="ECO:0000256" key="2">
    <source>
        <dbReference type="ARBA" id="ARBA00023002"/>
    </source>
</evidence>
<evidence type="ECO:0000256" key="3">
    <source>
        <dbReference type="ARBA" id="ARBA00023027"/>
    </source>
</evidence>
<dbReference type="GO" id="GO:0051287">
    <property type="term" value="F:NAD binding"/>
    <property type="evidence" value="ECO:0007669"/>
    <property type="project" value="InterPro"/>
</dbReference>
<comment type="similarity">
    <text evidence="1 4">Belongs to the D-isomer specific 2-hydroxyacid dehydrogenase family.</text>
</comment>
<organism evidence="7 8">
    <name type="scientific">Candidatus Ornithobacterium hominis</name>
    <dbReference type="NCBI Taxonomy" id="2497989"/>
    <lineage>
        <taxon>Bacteria</taxon>
        <taxon>Pseudomonadati</taxon>
        <taxon>Bacteroidota</taxon>
        <taxon>Flavobacteriia</taxon>
        <taxon>Flavobacteriales</taxon>
        <taxon>Weeksellaceae</taxon>
        <taxon>Ornithobacterium</taxon>
    </lineage>
</organism>
<dbReference type="InterPro" id="IPR006139">
    <property type="entry name" value="D-isomer_2_OHA_DH_cat_dom"/>
</dbReference>
<dbReference type="GO" id="GO:0004617">
    <property type="term" value="F:phosphoglycerate dehydrogenase activity"/>
    <property type="evidence" value="ECO:0007669"/>
    <property type="project" value="UniProtKB-EC"/>
</dbReference>
<evidence type="ECO:0000259" key="5">
    <source>
        <dbReference type="Pfam" id="PF00389"/>
    </source>
</evidence>
<keyword evidence="3" id="KW-0520">NAD</keyword>
<accession>A0A383TZ90</accession>
<dbReference type="Proteomes" id="UP000262142">
    <property type="component" value="Unassembled WGS sequence"/>
</dbReference>
<feature type="domain" description="D-isomer specific 2-hydroxyacid dehydrogenase NAD-binding" evidence="6">
    <location>
        <begin position="111"/>
        <end position="294"/>
    </location>
</feature>
<dbReference type="InterPro" id="IPR006140">
    <property type="entry name" value="D-isomer_DH_NAD-bd"/>
</dbReference>
<name>A0A383TZ90_9FLAO</name>
<evidence type="ECO:0000259" key="6">
    <source>
        <dbReference type="Pfam" id="PF02826"/>
    </source>
</evidence>
<evidence type="ECO:0000313" key="7">
    <source>
        <dbReference type="EMBL" id="SZD72528.1"/>
    </source>
</evidence>
<dbReference type="Pfam" id="PF02826">
    <property type="entry name" value="2-Hacid_dh_C"/>
    <property type="match status" value="1"/>
</dbReference>
<dbReference type="SUPFAM" id="SSF52283">
    <property type="entry name" value="Formate/glycerate dehydrogenase catalytic domain-like"/>
    <property type="match status" value="1"/>
</dbReference>
<feature type="domain" description="D-isomer specific 2-hydroxyacid dehydrogenase catalytic" evidence="5">
    <location>
        <begin position="11"/>
        <end position="314"/>
    </location>
</feature>
<evidence type="ECO:0000313" key="8">
    <source>
        <dbReference type="Proteomes" id="UP000262142"/>
    </source>
</evidence>
<reference evidence="7 8" key="1">
    <citation type="submission" date="2018-09" db="EMBL/GenBank/DDBJ databases">
        <authorList>
            <consortium name="Pathogen Informatics"/>
        </authorList>
    </citation>
    <scope>NUCLEOTIDE SEQUENCE [LARGE SCALE GENOMIC DNA]</scope>
    <source>
        <strain evidence="7 8">OH-22767</strain>
    </source>
</reference>
<proteinExistence type="inferred from homology"/>
<dbReference type="Gene3D" id="3.40.50.720">
    <property type="entry name" value="NAD(P)-binding Rossmann-like Domain"/>
    <property type="match status" value="2"/>
</dbReference>
<dbReference type="InterPro" id="IPR050418">
    <property type="entry name" value="D-iso_2-hydroxyacid_DH_PdxB"/>
</dbReference>
<sequence length="317" mass="35918">MNENQQKLKILMVDENHAILTELLAEHFSIEHDYQSTKADIQHKMKDFHGLIIRSRFPVDEEFLKASKNLKFIGRVGAGLENIDLETAKNLGIQCYNAPEGNRDAVAEHCVGMMLSLMNHFKRCNLQIIKGEWKREENRGEEIKGKTVGIIGYGNMGKSTAKRLSGFGCEVLAYDILPNLGDEFAQQVEMDEIFEKTDILSFHLPQTPETIGLLNRSYIEKFSKPFYFLNTARGRNVVTKDLVEALKSGKIKAAGLDVLEFEKTSFENLTLTDLPEEYQFLLHAENVILTPHVAGWTKESKQKLAEVIAQKIIANFA</sequence>
<dbReference type="PANTHER" id="PTHR43761:SF1">
    <property type="entry name" value="D-ISOMER SPECIFIC 2-HYDROXYACID DEHYDROGENASE CATALYTIC DOMAIN-CONTAINING PROTEIN-RELATED"/>
    <property type="match status" value="1"/>
</dbReference>
<protein>
    <submittedName>
        <fullName evidence="7">D-3-phosphoglycerate dehydrogenase</fullName>
        <ecNumber evidence="7">1.1.1.95</ecNumber>
    </submittedName>
</protein>
<dbReference type="RefSeq" id="WP_119059298.1">
    <property type="nucleotide sequence ID" value="NZ_UNSC01000003.1"/>
</dbReference>
<dbReference type="SUPFAM" id="SSF51735">
    <property type="entry name" value="NAD(P)-binding Rossmann-fold domains"/>
    <property type="match status" value="1"/>
</dbReference>
<keyword evidence="8" id="KW-1185">Reference proteome</keyword>
<dbReference type="PANTHER" id="PTHR43761">
    <property type="entry name" value="D-ISOMER SPECIFIC 2-HYDROXYACID DEHYDROGENASE FAMILY PROTEIN (AFU_ORTHOLOGUE AFUA_1G13630)"/>
    <property type="match status" value="1"/>
</dbReference>
<dbReference type="CDD" id="cd12179">
    <property type="entry name" value="2-Hacid_dh_14"/>
    <property type="match status" value="1"/>
</dbReference>
<dbReference type="InterPro" id="IPR036291">
    <property type="entry name" value="NAD(P)-bd_dom_sf"/>
</dbReference>
<dbReference type="Pfam" id="PF00389">
    <property type="entry name" value="2-Hacid_dh"/>
    <property type="match status" value="1"/>
</dbReference>
<dbReference type="AlphaFoldDB" id="A0A383TZ90"/>
<keyword evidence="2 4" id="KW-0560">Oxidoreductase</keyword>
<dbReference type="EMBL" id="UNSC01000003">
    <property type="protein sequence ID" value="SZD72528.1"/>
    <property type="molecule type" value="Genomic_DNA"/>
</dbReference>
<gene>
    <name evidence="7" type="primary">serA_1</name>
    <name evidence="7" type="ORF">SAMEA104719789_00977</name>
</gene>
<dbReference type="EC" id="1.1.1.95" evidence="7"/>
<evidence type="ECO:0000256" key="4">
    <source>
        <dbReference type="RuleBase" id="RU003719"/>
    </source>
</evidence>